<dbReference type="Gene3D" id="1.10.287.1060">
    <property type="entry name" value="ESAT-6-like"/>
    <property type="match status" value="1"/>
</dbReference>
<comment type="caution">
    <text evidence="2">The sequence shown here is derived from an EMBL/GenBank/DDBJ whole genome shotgun (WGS) entry which is preliminary data.</text>
</comment>
<dbReference type="InterPro" id="IPR010310">
    <property type="entry name" value="T7SS_ESAT-6-like"/>
</dbReference>
<dbReference type="SUPFAM" id="SSF140453">
    <property type="entry name" value="EsxAB dimer-like"/>
    <property type="match status" value="1"/>
</dbReference>
<dbReference type="AlphaFoldDB" id="A0A4R4ZTC2"/>
<dbReference type="Pfam" id="PF06013">
    <property type="entry name" value="WXG100"/>
    <property type="match status" value="1"/>
</dbReference>
<evidence type="ECO:0000256" key="1">
    <source>
        <dbReference type="SAM" id="Coils"/>
    </source>
</evidence>
<reference evidence="2 3" key="1">
    <citation type="submission" date="2019-03" db="EMBL/GenBank/DDBJ databases">
        <title>Draft genome sequences of novel Actinobacteria.</title>
        <authorList>
            <person name="Sahin N."/>
            <person name="Ay H."/>
            <person name="Saygin H."/>
        </authorList>
    </citation>
    <scope>NUCLEOTIDE SEQUENCE [LARGE SCALE GENOMIC DNA]</scope>
    <source>
        <strain evidence="2 3">H3C3</strain>
    </source>
</reference>
<dbReference type="OrthoDB" id="3481365at2"/>
<organism evidence="2 3">
    <name type="scientific">Actinomadura rubrisoli</name>
    <dbReference type="NCBI Taxonomy" id="2530368"/>
    <lineage>
        <taxon>Bacteria</taxon>
        <taxon>Bacillati</taxon>
        <taxon>Actinomycetota</taxon>
        <taxon>Actinomycetes</taxon>
        <taxon>Streptosporangiales</taxon>
        <taxon>Thermomonosporaceae</taxon>
        <taxon>Actinomadura</taxon>
    </lineage>
</organism>
<protein>
    <submittedName>
        <fullName evidence="2">WXG100 family type VII secretion target</fullName>
    </submittedName>
</protein>
<gene>
    <name evidence="2" type="ORF">E1298_45330</name>
</gene>
<dbReference type="EMBL" id="SMKU01000563">
    <property type="protein sequence ID" value="TDD61546.1"/>
    <property type="molecule type" value="Genomic_DNA"/>
</dbReference>
<evidence type="ECO:0000313" key="3">
    <source>
        <dbReference type="Proteomes" id="UP000294513"/>
    </source>
</evidence>
<feature type="coiled-coil region" evidence="1">
    <location>
        <begin position="15"/>
        <end position="42"/>
    </location>
</feature>
<name>A0A4R4ZTC2_9ACTN</name>
<keyword evidence="3" id="KW-1185">Reference proteome</keyword>
<dbReference type="Proteomes" id="UP000294513">
    <property type="component" value="Unassembled WGS sequence"/>
</dbReference>
<accession>A0A4R4ZTC2</accession>
<dbReference type="InterPro" id="IPR036689">
    <property type="entry name" value="ESAT-6-like_sf"/>
</dbReference>
<proteinExistence type="predicted"/>
<keyword evidence="1" id="KW-0175">Coiled coil</keyword>
<dbReference type="RefSeq" id="WP_131903553.1">
    <property type="nucleotide sequence ID" value="NZ_SMKU01000563.1"/>
</dbReference>
<sequence length="96" mass="11114">MVLIRAEFAAFSEAERCFEQALRQFEAVLDKLEGELEQSLADWEGDDQKAYAAARARWDQSTRTLHAELARLHRAIGRSHRNFRSSSDTNVRMWST</sequence>
<evidence type="ECO:0000313" key="2">
    <source>
        <dbReference type="EMBL" id="TDD61546.1"/>
    </source>
</evidence>